<sequence>MLRIHNSHSRGSSSNKSYQYCFTSVTTSMMQSAEDYSKETLEKRRALLPQLKEERNKGNIAYLKHDKLIVKEKTDANDKRKREPSASPYANPHPKKQQMASSSYNNKINAFDLMRTRHVTPTIYPPPSRLVIVGEKDQDPLKIDYRTDIHIATFNVRSLRTPERLLELEMAIAKIKWDIIGISEMRRHGEIIEDHGNYILHHIGETPGLYGVGFLIKKSLANKIIEIKGITERIAVLNIILPAKKEEKWSIIQAYSPPESNKKDDIEKIEIFYQDLQETIQKAHKQIIVMGDFNAQIGKCNNGGEEYTIGKYGHGKRSKNGRRLVTFALQNKLSILNTFYKKKETKKWTWISPNGLYKNEIDFVMSNNIKVFKNISIIQNLNFNSDHRMVCATLTCDNIKRNRRWQNNSSALMCTGNSDTLISNLTSLVERFEGKTIPIKEKYKKTANILKTETRKINKRVTSTETQQLLEERKKLLEIRENSQERRNKIIEVSKKINESIRKDRKIKRQKTLEKHIERTGGIKKAMKELNDKNEWMLKVKTKNRNYTRLFCPELLECSTRISQKNKLVFEVDILQ</sequence>
<organism evidence="3 4">
    <name type="scientific">Euphydryas editha</name>
    <name type="common">Edith's checkerspot</name>
    <dbReference type="NCBI Taxonomy" id="104508"/>
    <lineage>
        <taxon>Eukaryota</taxon>
        <taxon>Metazoa</taxon>
        <taxon>Ecdysozoa</taxon>
        <taxon>Arthropoda</taxon>
        <taxon>Hexapoda</taxon>
        <taxon>Insecta</taxon>
        <taxon>Pterygota</taxon>
        <taxon>Neoptera</taxon>
        <taxon>Endopterygota</taxon>
        <taxon>Lepidoptera</taxon>
        <taxon>Glossata</taxon>
        <taxon>Ditrysia</taxon>
        <taxon>Papilionoidea</taxon>
        <taxon>Nymphalidae</taxon>
        <taxon>Nymphalinae</taxon>
        <taxon>Euphydryas</taxon>
    </lineage>
</organism>
<dbReference type="GO" id="GO:0003824">
    <property type="term" value="F:catalytic activity"/>
    <property type="evidence" value="ECO:0007669"/>
    <property type="project" value="InterPro"/>
</dbReference>
<feature type="compositionally biased region" description="Basic and acidic residues" evidence="1">
    <location>
        <begin position="71"/>
        <end position="84"/>
    </location>
</feature>
<protein>
    <recommendedName>
        <fullName evidence="2">Endonuclease/exonuclease/phosphatase domain-containing protein</fullName>
    </recommendedName>
</protein>
<dbReference type="AlphaFoldDB" id="A0AAU9USM1"/>
<accession>A0AAU9USM1</accession>
<name>A0AAU9USM1_EUPED</name>
<dbReference type="InterPro" id="IPR005135">
    <property type="entry name" value="Endo/exonuclease/phosphatase"/>
</dbReference>
<dbReference type="EMBL" id="CAKOGL010000025">
    <property type="protein sequence ID" value="CAH2102173.1"/>
    <property type="molecule type" value="Genomic_DNA"/>
</dbReference>
<dbReference type="Gene3D" id="3.60.10.10">
    <property type="entry name" value="Endonuclease/exonuclease/phosphatase"/>
    <property type="match status" value="1"/>
</dbReference>
<dbReference type="Proteomes" id="UP001153954">
    <property type="component" value="Unassembled WGS sequence"/>
</dbReference>
<dbReference type="PANTHER" id="PTHR23227:SF67">
    <property type="entry name" value="CRANIOFACIAL DEVELOPMENT PROTEIN 2-LIKE"/>
    <property type="match status" value="1"/>
</dbReference>
<feature type="region of interest" description="Disordered" evidence="1">
    <location>
        <begin position="71"/>
        <end position="102"/>
    </location>
</feature>
<dbReference type="SUPFAM" id="SSF56219">
    <property type="entry name" value="DNase I-like"/>
    <property type="match status" value="1"/>
</dbReference>
<evidence type="ECO:0000313" key="3">
    <source>
        <dbReference type="EMBL" id="CAH2102173.1"/>
    </source>
</evidence>
<reference evidence="3" key="1">
    <citation type="submission" date="2022-03" db="EMBL/GenBank/DDBJ databases">
        <authorList>
            <person name="Tunstrom K."/>
        </authorList>
    </citation>
    <scope>NUCLEOTIDE SEQUENCE</scope>
</reference>
<feature type="domain" description="Endonuclease/exonuclease/phosphatase" evidence="2">
    <location>
        <begin position="250"/>
        <end position="390"/>
    </location>
</feature>
<dbReference type="InterPro" id="IPR027124">
    <property type="entry name" value="Swc5/CFDP1/2"/>
</dbReference>
<gene>
    <name evidence="3" type="ORF">EEDITHA_LOCUS16844</name>
</gene>
<evidence type="ECO:0000256" key="1">
    <source>
        <dbReference type="SAM" id="MobiDB-lite"/>
    </source>
</evidence>
<evidence type="ECO:0000259" key="2">
    <source>
        <dbReference type="Pfam" id="PF14529"/>
    </source>
</evidence>
<evidence type="ECO:0000313" key="4">
    <source>
        <dbReference type="Proteomes" id="UP001153954"/>
    </source>
</evidence>
<dbReference type="CDD" id="cd09076">
    <property type="entry name" value="L1-EN"/>
    <property type="match status" value="1"/>
</dbReference>
<dbReference type="PANTHER" id="PTHR23227">
    <property type="entry name" value="BUCENTAUR RELATED"/>
    <property type="match status" value="1"/>
</dbReference>
<dbReference type="InterPro" id="IPR036691">
    <property type="entry name" value="Endo/exonu/phosph_ase_sf"/>
</dbReference>
<keyword evidence="4" id="KW-1185">Reference proteome</keyword>
<proteinExistence type="predicted"/>
<dbReference type="Pfam" id="PF14529">
    <property type="entry name" value="Exo_endo_phos_2"/>
    <property type="match status" value="1"/>
</dbReference>
<comment type="caution">
    <text evidence="3">The sequence shown here is derived from an EMBL/GenBank/DDBJ whole genome shotgun (WGS) entry which is preliminary data.</text>
</comment>